<dbReference type="PANTHER" id="PTHR33406:SF10">
    <property type="entry name" value="SSD DOMAIN-CONTAINING PROTEIN"/>
    <property type="match status" value="1"/>
</dbReference>
<evidence type="ECO:0000313" key="9">
    <source>
        <dbReference type="Proteomes" id="UP000275461"/>
    </source>
</evidence>
<name>A0A498C1D1_9GAMM</name>
<evidence type="ECO:0000256" key="4">
    <source>
        <dbReference type="ARBA" id="ARBA00022989"/>
    </source>
</evidence>
<feature type="transmembrane region" description="Helical" evidence="6">
    <location>
        <begin position="637"/>
        <end position="659"/>
    </location>
</feature>
<feature type="transmembrane region" description="Helical" evidence="6">
    <location>
        <begin position="219"/>
        <end position="237"/>
    </location>
</feature>
<dbReference type="PANTHER" id="PTHR33406">
    <property type="entry name" value="MEMBRANE PROTEIN MJ1562-RELATED"/>
    <property type="match status" value="1"/>
</dbReference>
<accession>A0A498C1D1</accession>
<dbReference type="EMBL" id="RCDA01000003">
    <property type="protein sequence ID" value="RLK48266.1"/>
    <property type="molecule type" value="Genomic_DNA"/>
</dbReference>
<evidence type="ECO:0000256" key="1">
    <source>
        <dbReference type="ARBA" id="ARBA00004651"/>
    </source>
</evidence>
<evidence type="ECO:0000256" key="5">
    <source>
        <dbReference type="ARBA" id="ARBA00023136"/>
    </source>
</evidence>
<feature type="transmembrane region" description="Helical" evidence="6">
    <location>
        <begin position="348"/>
        <end position="374"/>
    </location>
</feature>
<feature type="domain" description="Membrane transport protein MMPL" evidence="7">
    <location>
        <begin position="538"/>
        <end position="763"/>
    </location>
</feature>
<feature type="transmembrane region" description="Helical" evidence="6">
    <location>
        <begin position="612"/>
        <end position="630"/>
    </location>
</feature>
<feature type="transmembrane region" description="Helical" evidence="6">
    <location>
        <begin position="12"/>
        <end position="29"/>
    </location>
</feature>
<dbReference type="AlphaFoldDB" id="A0A498C1D1"/>
<evidence type="ECO:0000256" key="3">
    <source>
        <dbReference type="ARBA" id="ARBA00022692"/>
    </source>
</evidence>
<reference evidence="8 9" key="1">
    <citation type="submission" date="2018-10" db="EMBL/GenBank/DDBJ databases">
        <title>Genomic Encyclopedia of Type Strains, Phase IV (KMG-IV): sequencing the most valuable type-strain genomes for metagenomic binning, comparative biology and taxonomic classification.</title>
        <authorList>
            <person name="Goeker M."/>
        </authorList>
    </citation>
    <scope>NUCLEOTIDE SEQUENCE [LARGE SCALE GENOMIC DNA]</scope>
    <source>
        <strain evidence="8 9">DSM 12769</strain>
    </source>
</reference>
<organism evidence="8 9">
    <name type="scientific">Alkalispirillum mobile</name>
    <dbReference type="NCBI Taxonomy" id="85925"/>
    <lineage>
        <taxon>Bacteria</taxon>
        <taxon>Pseudomonadati</taxon>
        <taxon>Pseudomonadota</taxon>
        <taxon>Gammaproteobacteria</taxon>
        <taxon>Chromatiales</taxon>
        <taxon>Ectothiorhodospiraceae</taxon>
        <taxon>Alkalispirillum</taxon>
    </lineage>
</organism>
<evidence type="ECO:0000313" key="8">
    <source>
        <dbReference type="EMBL" id="RLK48266.1"/>
    </source>
</evidence>
<evidence type="ECO:0000256" key="2">
    <source>
        <dbReference type="ARBA" id="ARBA00022475"/>
    </source>
</evidence>
<gene>
    <name evidence="8" type="ORF">DFR31_2145</name>
</gene>
<feature type="transmembrane region" description="Helical" evidence="6">
    <location>
        <begin position="711"/>
        <end position="729"/>
    </location>
</feature>
<keyword evidence="9" id="KW-1185">Reference proteome</keyword>
<feature type="transmembrane region" description="Helical" evidence="6">
    <location>
        <begin position="319"/>
        <end position="342"/>
    </location>
</feature>
<comment type="subcellular location">
    <subcellularLocation>
        <location evidence="1">Cell membrane</location>
        <topology evidence="1">Multi-pass membrane protein</topology>
    </subcellularLocation>
</comment>
<dbReference type="SUPFAM" id="SSF82866">
    <property type="entry name" value="Multidrug efflux transporter AcrB transmembrane domain"/>
    <property type="match status" value="2"/>
</dbReference>
<feature type="domain" description="Membrane transport protein MMPL" evidence="7">
    <location>
        <begin position="54"/>
        <end position="384"/>
    </location>
</feature>
<keyword evidence="5 6" id="KW-0472">Membrane</keyword>
<dbReference type="InterPro" id="IPR050545">
    <property type="entry name" value="Mycobact_MmpL"/>
</dbReference>
<protein>
    <recommendedName>
        <fullName evidence="7">Membrane transport protein MMPL domain-containing protein</fullName>
    </recommendedName>
</protein>
<dbReference type="RefSeq" id="WP_121442668.1">
    <property type="nucleotide sequence ID" value="NZ_RCDA01000003.1"/>
</dbReference>
<dbReference type="Proteomes" id="UP000275461">
    <property type="component" value="Unassembled WGS sequence"/>
</dbReference>
<evidence type="ECO:0000259" key="7">
    <source>
        <dbReference type="Pfam" id="PF03176"/>
    </source>
</evidence>
<feature type="transmembrane region" description="Helical" evidence="6">
    <location>
        <begin position="405"/>
        <end position="425"/>
    </location>
</feature>
<sequence length="792" mass="87038">MVQRFADLCIRFRAWLVGLLAFITLFHAWNALNINVETVFEDLLPQSHPYVETHEQFKDAFGSSNMVTIMIEPVEGDIFQTEVLRKVQYLTRELRTVPAVDDYQIVSLAARKLKEVTGSTAGIDTRSLMWPEVPTTQAELDQLRESVVTNPVVMGTYVSEDLHSTLVTADFIDHLVDYEVVFNEIRALIDDVDDASVNVRLVGDPILYGWVNHYLTETLQLALLALLVMAVVLFALVRTWRGTLLPLVSGFASGSWALGTASLLGIHFDPLVVVVAVLITSRAVSHSVQIVTRFEEELSCLGDVEGASRRAASNTLRELFRPGLLGIATDAGCVAVVALSPIPLLQKLAFMAITWISTVAVSAIILTPVLLSWVNQARVQTRRRLDPLRPVLNLALRTVASRARVPALVTALVVLVGSGYFAFGLQVGDANPGSPILWPDSTYNQDSAAVNANYHGADRMFIVASGEEEGFVQRPEVLANMNRLQRFMEAQPQVGGTLSVADILPTVHRVLREGNPHYQELPNDALMTGELMYIFESVSEPGDLDQFVDSDKQHAGITLFFQDRQGETIRTALARLNEYIDNNPLEGGEYLLAGGLIGLLGAVNEVILAGQIQSIALALLVLVVMCTLVYRSSMAGMFFMVPVIMSNTLTFSFMAWQGIGMNINTVPVAALGIGLGVDYALYICDRIREELRRGGDELQAYRMALHSAGRAVLVTAAVLIASTLLWWASSLRFQAEMGLLMGLWLTVSAVTALFVMPSLAYVFKPRFIYRDFQPEPRPEAATTGDRLVPNEG</sequence>
<dbReference type="InterPro" id="IPR004869">
    <property type="entry name" value="MMPL_dom"/>
</dbReference>
<keyword evidence="2" id="KW-1003">Cell membrane</keyword>
<keyword evidence="4 6" id="KW-1133">Transmembrane helix</keyword>
<dbReference type="OrthoDB" id="9803781at2"/>
<proteinExistence type="predicted"/>
<keyword evidence="3 6" id="KW-0812">Transmembrane</keyword>
<dbReference type="Pfam" id="PF03176">
    <property type="entry name" value="MMPL"/>
    <property type="match status" value="2"/>
</dbReference>
<dbReference type="Gene3D" id="1.20.1640.10">
    <property type="entry name" value="Multidrug efflux transporter AcrB transmembrane domain"/>
    <property type="match status" value="2"/>
</dbReference>
<feature type="transmembrane region" description="Helical" evidence="6">
    <location>
        <begin position="665"/>
        <end position="684"/>
    </location>
</feature>
<dbReference type="GO" id="GO:0005886">
    <property type="term" value="C:plasma membrane"/>
    <property type="evidence" value="ECO:0007669"/>
    <property type="project" value="UniProtKB-SubCell"/>
</dbReference>
<evidence type="ECO:0000256" key="6">
    <source>
        <dbReference type="SAM" id="Phobius"/>
    </source>
</evidence>
<feature type="transmembrane region" description="Helical" evidence="6">
    <location>
        <begin position="741"/>
        <end position="763"/>
    </location>
</feature>
<comment type="caution">
    <text evidence="8">The sequence shown here is derived from an EMBL/GenBank/DDBJ whole genome shotgun (WGS) entry which is preliminary data.</text>
</comment>